<evidence type="ECO:0000256" key="2">
    <source>
        <dbReference type="ARBA" id="ARBA00022801"/>
    </source>
</evidence>
<keyword evidence="2 4" id="KW-0378">Hydrolase</keyword>
<dbReference type="GO" id="GO:0016787">
    <property type="term" value="F:hydrolase activity"/>
    <property type="evidence" value="ECO:0007669"/>
    <property type="project" value="UniProtKB-KW"/>
</dbReference>
<sequence length="232" mass="26115">MIKLITFDLDDTLWDNGPVIRRAVQEGYEWLFNRCPELLQHHDAASLDAMKNRLREEDPELAHRVSEVRVTGMQRALEGVGYTHQEAREIAEQAFGVFHHWRHQVDLFEGVEEMLKILSSHFSLAVITNGNADVNQLGLGQYFQFTVSAEDLNRSKPDPKVFLKALSLAGVSSKDVIHVGDNLITDVQGAAEVGMKTIWFNPKNQECETAPIQPDVVINSLSELPDAVEKLK</sequence>
<dbReference type="SFLD" id="SFLDS00003">
    <property type="entry name" value="Haloacid_Dehalogenase"/>
    <property type="match status" value="1"/>
</dbReference>
<dbReference type="RefSeq" id="WP_249701594.1">
    <property type="nucleotide sequence ID" value="NZ_JAMFLX010000037.1"/>
</dbReference>
<evidence type="ECO:0000313" key="4">
    <source>
        <dbReference type="EMBL" id="MCL6271925.1"/>
    </source>
</evidence>
<proteinExistence type="predicted"/>
<dbReference type="Gene3D" id="1.20.120.1600">
    <property type="match status" value="1"/>
</dbReference>
<evidence type="ECO:0000256" key="3">
    <source>
        <dbReference type="ARBA" id="ARBA00022842"/>
    </source>
</evidence>
<dbReference type="EMBL" id="JAMFLX010000037">
    <property type="protein sequence ID" value="MCL6271925.1"/>
    <property type="molecule type" value="Genomic_DNA"/>
</dbReference>
<dbReference type="Gene3D" id="3.40.50.1000">
    <property type="entry name" value="HAD superfamily/HAD-like"/>
    <property type="match status" value="1"/>
</dbReference>
<dbReference type="SUPFAM" id="SSF56784">
    <property type="entry name" value="HAD-like"/>
    <property type="match status" value="1"/>
</dbReference>
<dbReference type="PANTHER" id="PTHR46470">
    <property type="entry name" value="N-ACYLNEURAMINATE-9-PHOSPHATASE"/>
    <property type="match status" value="1"/>
</dbReference>
<evidence type="ECO:0000256" key="1">
    <source>
        <dbReference type="ARBA" id="ARBA00001946"/>
    </source>
</evidence>
<dbReference type="PANTHER" id="PTHR46470:SF4">
    <property type="entry name" value="5-AMINO-6-(5-PHOSPHO-D-RIBITYLAMINO)URACIL PHOSPHATASE YIGB"/>
    <property type="match status" value="1"/>
</dbReference>
<dbReference type="PRINTS" id="PR00413">
    <property type="entry name" value="HADHALOGNASE"/>
</dbReference>
<dbReference type="NCBIfam" id="TIGR01509">
    <property type="entry name" value="HAD-SF-IA-v3"/>
    <property type="match status" value="1"/>
</dbReference>
<evidence type="ECO:0000313" key="5">
    <source>
        <dbReference type="Proteomes" id="UP001203338"/>
    </source>
</evidence>
<dbReference type="NCBIfam" id="TIGR01549">
    <property type="entry name" value="HAD-SF-IA-v1"/>
    <property type="match status" value="1"/>
</dbReference>
<keyword evidence="5" id="KW-1185">Reference proteome</keyword>
<accession>A0ABT0PKJ9</accession>
<protein>
    <submittedName>
        <fullName evidence="4">HAD-IA family hydrolase</fullName>
    </submittedName>
</protein>
<name>A0ABT0PKJ9_9GAMM</name>
<keyword evidence="3" id="KW-0460">Magnesium</keyword>
<organism evidence="4 5">
    <name type="scientific">Parendozoicomonas callyspongiae</name>
    <dbReference type="NCBI Taxonomy" id="2942213"/>
    <lineage>
        <taxon>Bacteria</taxon>
        <taxon>Pseudomonadati</taxon>
        <taxon>Pseudomonadota</taxon>
        <taxon>Gammaproteobacteria</taxon>
        <taxon>Oceanospirillales</taxon>
        <taxon>Endozoicomonadaceae</taxon>
        <taxon>Parendozoicomonas</taxon>
    </lineage>
</organism>
<gene>
    <name evidence="4" type="ORF">M3P05_18560</name>
</gene>
<dbReference type="Proteomes" id="UP001203338">
    <property type="component" value="Unassembled WGS sequence"/>
</dbReference>
<dbReference type="InterPro" id="IPR036412">
    <property type="entry name" value="HAD-like_sf"/>
</dbReference>
<comment type="cofactor">
    <cofactor evidence="1">
        <name>Mg(2+)</name>
        <dbReference type="ChEBI" id="CHEBI:18420"/>
    </cofactor>
</comment>
<comment type="caution">
    <text evidence="4">The sequence shown here is derived from an EMBL/GenBank/DDBJ whole genome shotgun (WGS) entry which is preliminary data.</text>
</comment>
<dbReference type="SFLD" id="SFLDG01129">
    <property type="entry name" value="C1.5:_HAD__Beta-PGM__Phosphata"/>
    <property type="match status" value="1"/>
</dbReference>
<dbReference type="SFLD" id="SFLDG01135">
    <property type="entry name" value="C1.5.6:_HAD__Beta-PGM__Phospha"/>
    <property type="match status" value="1"/>
</dbReference>
<reference evidence="4 5" key="1">
    <citation type="submission" date="2022-05" db="EMBL/GenBank/DDBJ databases">
        <authorList>
            <person name="Park J.-S."/>
        </authorList>
    </citation>
    <scope>NUCLEOTIDE SEQUENCE [LARGE SCALE GENOMIC DNA]</scope>
    <source>
        <strain evidence="4 5">2012CJ34-2</strain>
    </source>
</reference>
<dbReference type="Pfam" id="PF00702">
    <property type="entry name" value="Hydrolase"/>
    <property type="match status" value="1"/>
</dbReference>
<dbReference type="InterPro" id="IPR006439">
    <property type="entry name" value="HAD-SF_hydro_IA"/>
</dbReference>
<dbReference type="InterPro" id="IPR051400">
    <property type="entry name" value="HAD-like_hydrolase"/>
</dbReference>
<dbReference type="InterPro" id="IPR023214">
    <property type="entry name" value="HAD_sf"/>
</dbReference>